<dbReference type="Proteomes" id="UP000217889">
    <property type="component" value="Chromosome"/>
</dbReference>
<name>A0A291H2H9_9MICO</name>
<proteinExistence type="predicted"/>
<dbReference type="RefSeq" id="WP_096801128.1">
    <property type="nucleotide sequence ID" value="NZ_CP023564.1"/>
</dbReference>
<dbReference type="AlphaFoldDB" id="A0A291H2H9"/>
<feature type="signal peptide" evidence="2">
    <location>
        <begin position="1"/>
        <end position="26"/>
    </location>
</feature>
<sequence>MSTRTTPLRPTAARLLGAVFALTLLAGCSDGSSEPEESAAGTSASDAGGEKGGTSDDGGAADGDTTAGGASDGGGRTAAAVPQDPYAVTPAPDGFTAPDPCTGEGAYYVKVDGTATPELPERAGETLTISADGISGDDAQLTATLGDGSSRPIEDMTLGETASIDLWTISVTSVCADTNLIEFDLID</sequence>
<protein>
    <submittedName>
        <fullName evidence="3">Uncharacterized protein</fullName>
    </submittedName>
</protein>
<dbReference type="PROSITE" id="PS51257">
    <property type="entry name" value="PROKAR_LIPOPROTEIN"/>
    <property type="match status" value="1"/>
</dbReference>
<feature type="region of interest" description="Disordered" evidence="1">
    <location>
        <begin position="28"/>
        <end position="102"/>
    </location>
</feature>
<feature type="chain" id="PRO_5039155855" evidence="2">
    <location>
        <begin position="27"/>
        <end position="187"/>
    </location>
</feature>
<keyword evidence="4" id="KW-1185">Reference proteome</keyword>
<reference evidence="3 4" key="1">
    <citation type="journal article" date="2014" name="Int. J. Syst. Evol. Microbiol.">
        <title>Brachybacterium ginsengisoli sp. nov., isolated from soil of a ginseng field.</title>
        <authorList>
            <person name="Hoang V.A."/>
            <person name="Kim Y.J."/>
            <person name="Nguyen N.L."/>
            <person name="Yang D.C."/>
        </authorList>
    </citation>
    <scope>NUCLEOTIDE SEQUENCE [LARGE SCALE GENOMIC DNA]</scope>
    <source>
        <strain evidence="3 4">DCY80</strain>
    </source>
</reference>
<accession>A0A291H2H9</accession>
<evidence type="ECO:0000313" key="3">
    <source>
        <dbReference type="EMBL" id="ATG56669.1"/>
    </source>
</evidence>
<organism evidence="3 4">
    <name type="scientific">Brachybacterium ginsengisoli</name>
    <dbReference type="NCBI Taxonomy" id="1331682"/>
    <lineage>
        <taxon>Bacteria</taxon>
        <taxon>Bacillati</taxon>
        <taxon>Actinomycetota</taxon>
        <taxon>Actinomycetes</taxon>
        <taxon>Micrococcales</taxon>
        <taxon>Dermabacteraceae</taxon>
        <taxon>Brachybacterium</taxon>
    </lineage>
</organism>
<dbReference type="OrthoDB" id="4794126at2"/>
<gene>
    <name evidence="3" type="ORF">CFK41_15430</name>
</gene>
<evidence type="ECO:0000256" key="2">
    <source>
        <dbReference type="SAM" id="SignalP"/>
    </source>
</evidence>
<feature type="compositionally biased region" description="Low complexity" evidence="1">
    <location>
        <begin position="38"/>
        <end position="47"/>
    </location>
</feature>
<dbReference type="KEGG" id="bgg:CFK41_15430"/>
<keyword evidence="2" id="KW-0732">Signal</keyword>
<dbReference type="EMBL" id="CP023564">
    <property type="protein sequence ID" value="ATG56669.1"/>
    <property type="molecule type" value="Genomic_DNA"/>
</dbReference>
<evidence type="ECO:0000256" key="1">
    <source>
        <dbReference type="SAM" id="MobiDB-lite"/>
    </source>
</evidence>
<evidence type="ECO:0000313" key="4">
    <source>
        <dbReference type="Proteomes" id="UP000217889"/>
    </source>
</evidence>